<dbReference type="Proteomes" id="UP000237105">
    <property type="component" value="Unassembled WGS sequence"/>
</dbReference>
<evidence type="ECO:0000313" key="3">
    <source>
        <dbReference type="Proteomes" id="UP000237105"/>
    </source>
</evidence>
<name>A0A2P5CHE3_PARAD</name>
<dbReference type="AlphaFoldDB" id="A0A2P5CHE3"/>
<accession>A0A2P5CHE3</accession>
<reference evidence="3" key="1">
    <citation type="submission" date="2016-06" db="EMBL/GenBank/DDBJ databases">
        <title>Parallel loss of symbiosis genes in relatives of nitrogen-fixing non-legume Parasponia.</title>
        <authorList>
            <person name="Van Velzen R."/>
            <person name="Holmer R."/>
            <person name="Bu F."/>
            <person name="Rutten L."/>
            <person name="Van Zeijl A."/>
            <person name="Liu W."/>
            <person name="Santuari L."/>
            <person name="Cao Q."/>
            <person name="Sharma T."/>
            <person name="Shen D."/>
            <person name="Roswanjaya Y."/>
            <person name="Wardhani T."/>
            <person name="Kalhor M.S."/>
            <person name="Jansen J."/>
            <person name="Van den Hoogen J."/>
            <person name="Gungor B."/>
            <person name="Hartog M."/>
            <person name="Hontelez J."/>
            <person name="Verver J."/>
            <person name="Yang W.-C."/>
            <person name="Schijlen E."/>
            <person name="Repin R."/>
            <person name="Schilthuizen M."/>
            <person name="Schranz E."/>
            <person name="Heidstra R."/>
            <person name="Miyata K."/>
            <person name="Fedorova E."/>
            <person name="Kohlen W."/>
            <person name="Bisseling T."/>
            <person name="Smit S."/>
            <person name="Geurts R."/>
        </authorList>
    </citation>
    <scope>NUCLEOTIDE SEQUENCE [LARGE SCALE GENOMIC DNA]</scope>
    <source>
        <strain evidence="3">cv. WU1-14</strain>
    </source>
</reference>
<gene>
    <name evidence="2" type="ORF">PanWU01x14_152640</name>
</gene>
<dbReference type="EMBL" id="JXTB01000130">
    <property type="protein sequence ID" value="PON60467.1"/>
    <property type="molecule type" value="Genomic_DNA"/>
</dbReference>
<keyword evidence="3" id="KW-1185">Reference proteome</keyword>
<proteinExistence type="predicted"/>
<protein>
    <submittedName>
        <fullName evidence="2">Uncharacterized protein</fullName>
    </submittedName>
</protein>
<organism evidence="2 3">
    <name type="scientific">Parasponia andersonii</name>
    <name type="common">Sponia andersonii</name>
    <dbReference type="NCBI Taxonomy" id="3476"/>
    <lineage>
        <taxon>Eukaryota</taxon>
        <taxon>Viridiplantae</taxon>
        <taxon>Streptophyta</taxon>
        <taxon>Embryophyta</taxon>
        <taxon>Tracheophyta</taxon>
        <taxon>Spermatophyta</taxon>
        <taxon>Magnoliopsida</taxon>
        <taxon>eudicotyledons</taxon>
        <taxon>Gunneridae</taxon>
        <taxon>Pentapetalae</taxon>
        <taxon>rosids</taxon>
        <taxon>fabids</taxon>
        <taxon>Rosales</taxon>
        <taxon>Cannabaceae</taxon>
        <taxon>Parasponia</taxon>
    </lineage>
</organism>
<evidence type="ECO:0000313" key="2">
    <source>
        <dbReference type="EMBL" id="PON60467.1"/>
    </source>
</evidence>
<comment type="caution">
    <text evidence="2">The sequence shown here is derived from an EMBL/GenBank/DDBJ whole genome shotgun (WGS) entry which is preliminary data.</text>
</comment>
<evidence type="ECO:0000256" key="1">
    <source>
        <dbReference type="SAM" id="MobiDB-lite"/>
    </source>
</evidence>
<feature type="region of interest" description="Disordered" evidence="1">
    <location>
        <begin position="39"/>
        <end position="61"/>
    </location>
</feature>
<sequence>MDKFSRRGKLFHDHLSIAYRCLSKEHLSLSLSLSLSKIKSSGGNNTFESSPNKNDLNINEK</sequence>
<feature type="compositionally biased region" description="Polar residues" evidence="1">
    <location>
        <begin position="42"/>
        <end position="61"/>
    </location>
</feature>